<dbReference type="InterPro" id="IPR058519">
    <property type="entry name" value="DUF8206"/>
</dbReference>
<proteinExistence type="predicted"/>
<evidence type="ECO:0000313" key="3">
    <source>
        <dbReference type="EMBL" id="CAD7640844.1"/>
    </source>
</evidence>
<keyword evidence="1" id="KW-0175">Coiled coil</keyword>
<reference evidence="3" key="1">
    <citation type="submission" date="2020-11" db="EMBL/GenBank/DDBJ databases">
        <authorList>
            <person name="Tran Van P."/>
        </authorList>
    </citation>
    <scope>NUCLEOTIDE SEQUENCE</scope>
</reference>
<name>A0A7R9LI51_9ACAR</name>
<feature type="coiled-coil region" evidence="1">
    <location>
        <begin position="322"/>
        <end position="349"/>
    </location>
</feature>
<dbReference type="EMBL" id="CAJPVJ010000703">
    <property type="protein sequence ID" value="CAG2163202.1"/>
    <property type="molecule type" value="Genomic_DNA"/>
</dbReference>
<dbReference type="Pfam" id="PF26633">
    <property type="entry name" value="DUF8206"/>
    <property type="match status" value="1"/>
</dbReference>
<dbReference type="OrthoDB" id="6776768at2759"/>
<sequence length="487" mass="55827">MHPLFWHLNKSAADNILFLFTNARSTQYAPGDTGPALKQFLSDIKGEYPFVDIPYHKKTIYCFDNEAFRFAVASAPPNNMVFDDTLTRDYEVSWEVSVKECDRLLERIISLSPHIVMETLSLNNAKQHIILLTQPLADIAKNISDNVYECERRKRKIYEFTDDINHLQKDLYIPSVDIESEPLDQPKIVCGDKKCCTQENINGNIKTHFKTNCHSPCYLTYSDGNILGNKGLLDCKASNKYERTGPDRWDYPKNMVPDTNIELNKDGKMLLHTVSTTKSDKCFGCGHSFQTHLHINFETKIVKKQVRDESKYKRITTVKEMTLAQDEQIKKLEITIEELSKENHIITKAMAKFASFIKNNALTPSNDVFEDYVKFIIKNEEQAGNFDGSSSRVTIDKLTQMLKQYEYDKVILDAMKKSDHGSIWVEDIEQIIKQLCGLKWNGKAIKKLLASQIQSKDQSHAQNELVISCGHPTTSVGKLNAFWNKIF</sequence>
<evidence type="ECO:0000259" key="2">
    <source>
        <dbReference type="Pfam" id="PF26633"/>
    </source>
</evidence>
<feature type="domain" description="DUF8206" evidence="2">
    <location>
        <begin position="183"/>
        <end position="240"/>
    </location>
</feature>
<accession>A0A7R9LI51</accession>
<organism evidence="3">
    <name type="scientific">Oppiella nova</name>
    <dbReference type="NCBI Taxonomy" id="334625"/>
    <lineage>
        <taxon>Eukaryota</taxon>
        <taxon>Metazoa</taxon>
        <taxon>Ecdysozoa</taxon>
        <taxon>Arthropoda</taxon>
        <taxon>Chelicerata</taxon>
        <taxon>Arachnida</taxon>
        <taxon>Acari</taxon>
        <taxon>Acariformes</taxon>
        <taxon>Sarcoptiformes</taxon>
        <taxon>Oribatida</taxon>
        <taxon>Brachypylina</taxon>
        <taxon>Oppioidea</taxon>
        <taxon>Oppiidae</taxon>
        <taxon>Oppiella</taxon>
    </lineage>
</organism>
<dbReference type="PANTHER" id="PTHR32046">
    <property type="entry name" value="G DOMAIN-CONTAINING PROTEIN"/>
    <property type="match status" value="1"/>
</dbReference>
<dbReference type="Proteomes" id="UP000728032">
    <property type="component" value="Unassembled WGS sequence"/>
</dbReference>
<evidence type="ECO:0000313" key="4">
    <source>
        <dbReference type="Proteomes" id="UP000728032"/>
    </source>
</evidence>
<evidence type="ECO:0000256" key="1">
    <source>
        <dbReference type="SAM" id="Coils"/>
    </source>
</evidence>
<protein>
    <recommendedName>
        <fullName evidence="2">DUF8206 domain-containing protein</fullName>
    </recommendedName>
</protein>
<dbReference type="AlphaFoldDB" id="A0A7R9LI51"/>
<dbReference type="EMBL" id="OC915528">
    <property type="protein sequence ID" value="CAD7640844.1"/>
    <property type="molecule type" value="Genomic_DNA"/>
</dbReference>
<gene>
    <name evidence="3" type="ORF">ONB1V03_LOCUS2786</name>
</gene>
<keyword evidence="4" id="KW-1185">Reference proteome</keyword>
<dbReference type="PANTHER" id="PTHR32046:SF11">
    <property type="entry name" value="IMMUNE-ASSOCIATED NUCLEOTIDE-BINDING PROTEIN 10-LIKE"/>
    <property type="match status" value="1"/>
</dbReference>